<sequence>MKRRTCGADSRVAREVLSETAGHPAVAALAGRLAADGLVSTARRHASWGWRPPTLAGRAARRALRRRLRAADPTGDRTEAKLMKVALTGLGCLPPGAVLPRLPAPARRGRGGGGGWASKGVGGPAGGCGAGCGGGCGGGV</sequence>
<dbReference type="EMBL" id="CP029190">
    <property type="protein sequence ID" value="QES50873.1"/>
    <property type="molecule type" value="Genomic_DNA"/>
</dbReference>
<protein>
    <submittedName>
        <fullName evidence="1">Uncharacterized protein</fullName>
    </submittedName>
</protein>
<evidence type="ECO:0000313" key="1">
    <source>
        <dbReference type="EMBL" id="QES50873.1"/>
    </source>
</evidence>
<dbReference type="AlphaFoldDB" id="A0A5P2D7Z7"/>
<accession>A0A5P2D7Z7</accession>
<dbReference type="Proteomes" id="UP000325211">
    <property type="component" value="Chromosome"/>
</dbReference>
<gene>
    <name evidence="1" type="ORF">DEJ50_26620</name>
</gene>
<dbReference type="RefSeq" id="WP_150210621.1">
    <property type="nucleotide sequence ID" value="NZ_CP029190.1"/>
</dbReference>
<name>A0A5P2D7Z7_STRVZ</name>
<reference evidence="1 2" key="1">
    <citation type="submission" date="2018-05" db="EMBL/GenBank/DDBJ databases">
        <title>Streptomyces venezuelae.</title>
        <authorList>
            <person name="Kim W."/>
            <person name="Lee N."/>
            <person name="Cho B.-K."/>
        </authorList>
    </citation>
    <scope>NUCLEOTIDE SEQUENCE [LARGE SCALE GENOMIC DNA]</scope>
    <source>
        <strain evidence="1 2">ATCC 21782</strain>
    </source>
</reference>
<evidence type="ECO:0000313" key="2">
    <source>
        <dbReference type="Proteomes" id="UP000325211"/>
    </source>
</evidence>
<organism evidence="1 2">
    <name type="scientific">Streptomyces venezuelae</name>
    <dbReference type="NCBI Taxonomy" id="54571"/>
    <lineage>
        <taxon>Bacteria</taxon>
        <taxon>Bacillati</taxon>
        <taxon>Actinomycetota</taxon>
        <taxon>Actinomycetes</taxon>
        <taxon>Kitasatosporales</taxon>
        <taxon>Streptomycetaceae</taxon>
        <taxon>Streptomyces</taxon>
    </lineage>
</organism>
<proteinExistence type="predicted"/>